<name>A0A1J0WHF0_9RHOB</name>
<keyword evidence="4" id="KW-0234">DNA repair</keyword>
<comment type="catalytic activity">
    <reaction evidence="1">
        <text>Hydrolysis of alkylated DNA, releasing 3-methyladenine, 3-methylguanine, 7-methylguanine and 7-methyladenine.</text>
        <dbReference type="EC" id="3.2.2.21"/>
    </reaction>
</comment>
<keyword evidence="7" id="KW-1185">Reference proteome</keyword>
<dbReference type="GO" id="GO:0006285">
    <property type="term" value="P:base-excision repair, AP site formation"/>
    <property type="evidence" value="ECO:0007669"/>
    <property type="project" value="TreeGrafter"/>
</dbReference>
<dbReference type="EC" id="3.2.2.21" evidence="2"/>
<evidence type="ECO:0000256" key="1">
    <source>
        <dbReference type="ARBA" id="ARBA00000086"/>
    </source>
</evidence>
<dbReference type="PANTHER" id="PTHR43003:SF5">
    <property type="entry name" value="DNA-3-METHYLADENINE GLYCOSYLASE"/>
    <property type="match status" value="1"/>
</dbReference>
<dbReference type="GO" id="GO:0006307">
    <property type="term" value="P:DNA alkylation repair"/>
    <property type="evidence" value="ECO:0007669"/>
    <property type="project" value="TreeGrafter"/>
</dbReference>
<dbReference type="STRING" id="1917485.BOO69_10285"/>
<dbReference type="KEGG" id="suam:BOO69_10285"/>
<dbReference type="GO" id="GO:0032993">
    <property type="term" value="C:protein-DNA complex"/>
    <property type="evidence" value="ECO:0007669"/>
    <property type="project" value="TreeGrafter"/>
</dbReference>
<keyword evidence="3" id="KW-0227">DNA damage</keyword>
<dbReference type="Gene3D" id="1.10.1670.40">
    <property type="match status" value="1"/>
</dbReference>
<dbReference type="Gene3D" id="1.10.340.30">
    <property type="entry name" value="Hypothetical protein, domain 2"/>
    <property type="match status" value="1"/>
</dbReference>
<dbReference type="GO" id="GO:0008725">
    <property type="term" value="F:DNA-3-methyladenine glycosylase activity"/>
    <property type="evidence" value="ECO:0007669"/>
    <property type="project" value="TreeGrafter"/>
</dbReference>
<accession>A0A1J0WHF0</accession>
<evidence type="ECO:0000256" key="2">
    <source>
        <dbReference type="ARBA" id="ARBA00012000"/>
    </source>
</evidence>
<dbReference type="Pfam" id="PF00730">
    <property type="entry name" value="HhH-GPD"/>
    <property type="match status" value="1"/>
</dbReference>
<dbReference type="GO" id="GO:0005737">
    <property type="term" value="C:cytoplasm"/>
    <property type="evidence" value="ECO:0007669"/>
    <property type="project" value="TreeGrafter"/>
</dbReference>
<dbReference type="GO" id="GO:0032131">
    <property type="term" value="F:alkylated DNA binding"/>
    <property type="evidence" value="ECO:0007669"/>
    <property type="project" value="TreeGrafter"/>
</dbReference>
<evidence type="ECO:0000259" key="5">
    <source>
        <dbReference type="SMART" id="SM00478"/>
    </source>
</evidence>
<protein>
    <recommendedName>
        <fullName evidence="2">DNA-3-methyladenine glycosylase II</fullName>
        <ecNumber evidence="2">3.2.2.21</ecNumber>
    </recommendedName>
</protein>
<feature type="domain" description="HhH-GPD" evidence="5">
    <location>
        <begin position="55"/>
        <end position="203"/>
    </location>
</feature>
<reference evidence="6 7" key="1">
    <citation type="submission" date="2016-11" db="EMBL/GenBank/DDBJ databases">
        <title>Complete genome sequence of Sulfitobacter sp. AM1-D1, a toxic bacteria associated with marine dinoflagellate Alexandrium minutum in East China Sea.</title>
        <authorList>
            <person name="Yang Q."/>
            <person name="Zhang X."/>
            <person name="Tian X."/>
        </authorList>
    </citation>
    <scope>NUCLEOTIDE SEQUENCE [LARGE SCALE GENOMIC DNA]</scope>
    <source>
        <strain evidence="6 7">AM1-D1</strain>
    </source>
</reference>
<dbReference type="InterPro" id="IPR011257">
    <property type="entry name" value="DNA_glycosylase"/>
</dbReference>
<evidence type="ECO:0000256" key="4">
    <source>
        <dbReference type="ARBA" id="ARBA00023204"/>
    </source>
</evidence>
<organism evidence="6 7">
    <name type="scientific">Sulfitobacter alexandrii</name>
    <dbReference type="NCBI Taxonomy" id="1917485"/>
    <lineage>
        <taxon>Bacteria</taxon>
        <taxon>Pseudomonadati</taxon>
        <taxon>Pseudomonadota</taxon>
        <taxon>Alphaproteobacteria</taxon>
        <taxon>Rhodobacterales</taxon>
        <taxon>Roseobacteraceae</taxon>
        <taxon>Sulfitobacter</taxon>
    </lineage>
</organism>
<evidence type="ECO:0000313" key="6">
    <source>
        <dbReference type="EMBL" id="APE43757.1"/>
    </source>
</evidence>
<proteinExistence type="predicted"/>
<dbReference type="SMART" id="SM00478">
    <property type="entry name" value="ENDO3c"/>
    <property type="match status" value="1"/>
</dbReference>
<dbReference type="CDD" id="cd00056">
    <property type="entry name" value="ENDO3c"/>
    <property type="match status" value="1"/>
</dbReference>
<dbReference type="Proteomes" id="UP000181897">
    <property type="component" value="Chromosome"/>
</dbReference>
<sequence>MSGTGRIIRSEADLAEGAAWLAAREPRFAPVLETVGPLPLRLKPQGFAALVDIIVSQQVSVASADAIRARLQAAGLGDAASVRAVDEAALCAAGLSRPKARYVAALARADLDFDALAGMPDAEAEALLRTQKGIGPWTAQIYVMFALGRADGFPPGDLALQEAARHLFGLPARPSAQALAALAENWSPWRSVAARALFAYYRQLKNREGLG</sequence>
<evidence type="ECO:0000313" key="7">
    <source>
        <dbReference type="Proteomes" id="UP000181897"/>
    </source>
</evidence>
<dbReference type="EMBL" id="CP018076">
    <property type="protein sequence ID" value="APE43757.1"/>
    <property type="molecule type" value="Genomic_DNA"/>
</dbReference>
<dbReference type="SUPFAM" id="SSF48150">
    <property type="entry name" value="DNA-glycosylase"/>
    <property type="match status" value="1"/>
</dbReference>
<dbReference type="InterPro" id="IPR051912">
    <property type="entry name" value="Alkylbase_DNA_Glycosylase/TA"/>
</dbReference>
<evidence type="ECO:0000256" key="3">
    <source>
        <dbReference type="ARBA" id="ARBA00022763"/>
    </source>
</evidence>
<dbReference type="RefSeq" id="WP_237267437.1">
    <property type="nucleotide sequence ID" value="NZ_CP018076.1"/>
</dbReference>
<dbReference type="InterPro" id="IPR003265">
    <property type="entry name" value="HhH-GPD_domain"/>
</dbReference>
<dbReference type="AlphaFoldDB" id="A0A1J0WHF0"/>
<dbReference type="GO" id="GO:0043916">
    <property type="term" value="F:DNA-7-methylguanine glycosylase activity"/>
    <property type="evidence" value="ECO:0007669"/>
    <property type="project" value="TreeGrafter"/>
</dbReference>
<gene>
    <name evidence="6" type="ORF">BOO69_10285</name>
</gene>
<dbReference type="PANTHER" id="PTHR43003">
    <property type="entry name" value="DNA-3-METHYLADENINE GLYCOSYLASE"/>
    <property type="match status" value="1"/>
</dbReference>